<evidence type="ECO:0000313" key="9">
    <source>
        <dbReference type="EMBL" id="WQD79402.1"/>
    </source>
</evidence>
<evidence type="ECO:0000259" key="6">
    <source>
        <dbReference type="Pfam" id="PF25917"/>
    </source>
</evidence>
<feature type="domain" description="Multidrug resistance protein MdtA-like alpha-helical hairpin" evidence="5">
    <location>
        <begin position="114"/>
        <end position="182"/>
    </location>
</feature>
<gene>
    <name evidence="9" type="ORF">U0042_06800</name>
</gene>
<dbReference type="NCBIfam" id="TIGR01730">
    <property type="entry name" value="RND_mfp"/>
    <property type="match status" value="1"/>
</dbReference>
<dbReference type="Pfam" id="PF25967">
    <property type="entry name" value="RND-MFP_C"/>
    <property type="match status" value="1"/>
</dbReference>
<dbReference type="RefSeq" id="WP_114811908.1">
    <property type="nucleotide sequence ID" value="NZ_CP139965.1"/>
</dbReference>
<evidence type="ECO:0000259" key="8">
    <source>
        <dbReference type="Pfam" id="PF25967"/>
    </source>
</evidence>
<dbReference type="InterPro" id="IPR058624">
    <property type="entry name" value="MdtA-like_HH"/>
</dbReference>
<evidence type="ECO:0000256" key="1">
    <source>
        <dbReference type="ARBA" id="ARBA00004196"/>
    </source>
</evidence>
<keyword evidence="3" id="KW-0175">Coiled coil</keyword>
<evidence type="ECO:0000259" key="5">
    <source>
        <dbReference type="Pfam" id="PF25876"/>
    </source>
</evidence>
<dbReference type="InterPro" id="IPR058625">
    <property type="entry name" value="MdtA-like_BSH"/>
</dbReference>
<name>A0ABZ0WPV8_9BURK</name>
<feature type="domain" description="Multidrug resistance protein MdtA-like barrel-sandwich hybrid" evidence="6">
    <location>
        <begin position="72"/>
        <end position="213"/>
    </location>
</feature>
<feature type="compositionally biased region" description="Polar residues" evidence="4">
    <location>
        <begin position="397"/>
        <end position="415"/>
    </location>
</feature>
<dbReference type="Pfam" id="PF25876">
    <property type="entry name" value="HH_MFP_RND"/>
    <property type="match status" value="1"/>
</dbReference>
<dbReference type="PANTHER" id="PTHR30158:SF10">
    <property type="entry name" value="CATION EFFLUX PUMP"/>
    <property type="match status" value="1"/>
</dbReference>
<keyword evidence="10" id="KW-1185">Reference proteome</keyword>
<evidence type="ECO:0000313" key="10">
    <source>
        <dbReference type="Proteomes" id="UP001325479"/>
    </source>
</evidence>
<feature type="coiled-coil region" evidence="3">
    <location>
        <begin position="144"/>
        <end position="178"/>
    </location>
</feature>
<dbReference type="InterPro" id="IPR006143">
    <property type="entry name" value="RND_pump_MFP"/>
</dbReference>
<evidence type="ECO:0000256" key="4">
    <source>
        <dbReference type="SAM" id="MobiDB-lite"/>
    </source>
</evidence>
<dbReference type="Proteomes" id="UP001325479">
    <property type="component" value="Chromosome"/>
</dbReference>
<dbReference type="InterPro" id="IPR058626">
    <property type="entry name" value="MdtA-like_b-barrel"/>
</dbReference>
<evidence type="ECO:0000256" key="3">
    <source>
        <dbReference type="SAM" id="Coils"/>
    </source>
</evidence>
<dbReference type="Gene3D" id="2.40.30.170">
    <property type="match status" value="1"/>
</dbReference>
<reference evidence="9 10" key="1">
    <citation type="submission" date="2023-12" db="EMBL/GenBank/DDBJ databases">
        <title>Genome sequencing and assembly of bacterial species from a model synthetic community.</title>
        <authorList>
            <person name="Hogle S.L."/>
        </authorList>
    </citation>
    <scope>NUCLEOTIDE SEQUENCE [LARGE SCALE GENOMIC DNA]</scope>
    <source>
        <strain evidence="9 10">HAMBI 2494</strain>
    </source>
</reference>
<comment type="subcellular location">
    <subcellularLocation>
        <location evidence="1">Cell envelope</location>
    </subcellularLocation>
</comment>
<protein>
    <submittedName>
        <fullName evidence="9">Efflux RND transporter periplasmic adaptor subunit</fullName>
    </submittedName>
</protein>
<feature type="domain" description="Multidrug resistance protein MdtA-like C-terminal permuted SH3" evidence="8">
    <location>
        <begin position="308"/>
        <end position="368"/>
    </location>
</feature>
<dbReference type="Gene3D" id="2.40.50.100">
    <property type="match status" value="1"/>
</dbReference>
<dbReference type="EMBL" id="CP139965">
    <property type="protein sequence ID" value="WQD79402.1"/>
    <property type="molecule type" value="Genomic_DNA"/>
</dbReference>
<evidence type="ECO:0000259" key="7">
    <source>
        <dbReference type="Pfam" id="PF25944"/>
    </source>
</evidence>
<proteinExistence type="inferred from homology"/>
<sequence>MSVFPLSRPRIIVAVVALVVVAGLGTVGAMRGNANAPAQSQAAMAPEVDVANVLERNIVDWQSYSGRLEAIEKVDIRPQVSGTIVSVNFKDGALVKKGDTLFVIDPRPYQAEVDRAAAQLAAAQAGAGYAQSDWERAQRLITDNAIAKRDYDQKQNAAREASANLKAAQAALEAAQINLGYTRIVAPVSGRVSRAEITLGNVVSAGANAAPLTTLVSVSPIYASFDADEQTYLDYISHVKGGTKVPVELGLANETGYSRTGTIESVDNRLDTSSGTIRVRARFDNADGTLLPGLYARIKVSGSAPHPALLIDDAAISTDQDKKFVFVVDSANHVAYRAVQLGGQQGNLRVITGGLKKGERIVVNGTQRVRPGEEVRAHMVPMTGDGDPNSAPVAGTAGTQGKQPTQSEAQAQPRANQGGAANATKQAKNS</sequence>
<organism evidence="9 10">
    <name type="scientific">Paraburkholderia kururiensis</name>
    <dbReference type="NCBI Taxonomy" id="984307"/>
    <lineage>
        <taxon>Bacteria</taxon>
        <taxon>Pseudomonadati</taxon>
        <taxon>Pseudomonadota</taxon>
        <taxon>Betaproteobacteria</taxon>
        <taxon>Burkholderiales</taxon>
        <taxon>Burkholderiaceae</taxon>
        <taxon>Paraburkholderia</taxon>
    </lineage>
</organism>
<evidence type="ECO:0000256" key="2">
    <source>
        <dbReference type="ARBA" id="ARBA00009477"/>
    </source>
</evidence>
<dbReference type="Gene3D" id="1.10.287.470">
    <property type="entry name" value="Helix hairpin bin"/>
    <property type="match status" value="1"/>
</dbReference>
<dbReference type="PANTHER" id="PTHR30158">
    <property type="entry name" value="ACRA/E-RELATED COMPONENT OF DRUG EFFLUX TRANSPORTER"/>
    <property type="match status" value="1"/>
</dbReference>
<feature type="domain" description="Multidrug resistance protein MdtA-like beta-barrel" evidence="7">
    <location>
        <begin position="220"/>
        <end position="300"/>
    </location>
</feature>
<comment type="similarity">
    <text evidence="2">Belongs to the membrane fusion protein (MFP) (TC 8.A.1) family.</text>
</comment>
<feature type="region of interest" description="Disordered" evidence="4">
    <location>
        <begin position="372"/>
        <end position="430"/>
    </location>
</feature>
<accession>A0ABZ0WPV8</accession>
<dbReference type="Pfam" id="PF25944">
    <property type="entry name" value="Beta-barrel_RND"/>
    <property type="match status" value="1"/>
</dbReference>
<dbReference type="SUPFAM" id="SSF111369">
    <property type="entry name" value="HlyD-like secretion proteins"/>
    <property type="match status" value="1"/>
</dbReference>
<dbReference type="Pfam" id="PF25917">
    <property type="entry name" value="BSH_RND"/>
    <property type="match status" value="1"/>
</dbReference>
<dbReference type="InterPro" id="IPR058627">
    <property type="entry name" value="MdtA-like_C"/>
</dbReference>
<dbReference type="Gene3D" id="2.40.420.20">
    <property type="match status" value="1"/>
</dbReference>